<accession>A0A2J7ZW04</accession>
<dbReference type="OrthoDB" id="534978at2759"/>
<reference evidence="2 3" key="1">
    <citation type="journal article" date="2017" name="Mol. Biol. Evol.">
        <title>The 4-celled Tetrabaena socialis nuclear genome reveals the essential components for genetic control of cell number at the origin of multicellularity in the volvocine lineage.</title>
        <authorList>
            <person name="Featherston J."/>
            <person name="Arakaki Y."/>
            <person name="Hanschen E.R."/>
            <person name="Ferris P.J."/>
            <person name="Michod R.E."/>
            <person name="Olson B.J.S.C."/>
            <person name="Nozaki H."/>
            <person name="Durand P.M."/>
        </authorList>
    </citation>
    <scope>NUCLEOTIDE SEQUENCE [LARGE SCALE GENOMIC DNA]</scope>
    <source>
        <strain evidence="2 3">NIES-571</strain>
    </source>
</reference>
<sequence>PRSSRSHATRQSRKPEDEFWQRSRKLDLVDSLSGAKMLASKPTGVSRWSACGRRQPPTPRHPFATANTAAPRCRTSRRVFTPAAAASPADGAPRQPDQAHAKLETARMAQLRATDMLAKLLEASDVEGVARQYVESLNEEFFMTASAYMSLARKEGNAEVANRLERALSAAWVVKQGTLRLELQLLNKLVRAATEQERKQVYMESGADVADTLSMNERWFFSMLARMTTDVEKQPVNQDKGALLTRLRAIQKETEAIEKQAAKQAAAQQ</sequence>
<dbReference type="Proteomes" id="UP000236333">
    <property type="component" value="Unassembled WGS sequence"/>
</dbReference>
<protein>
    <submittedName>
        <fullName evidence="2">Uncharacterized protein</fullName>
    </submittedName>
</protein>
<name>A0A2J7ZW04_9CHLO</name>
<organism evidence="2 3">
    <name type="scientific">Tetrabaena socialis</name>
    <dbReference type="NCBI Taxonomy" id="47790"/>
    <lineage>
        <taxon>Eukaryota</taxon>
        <taxon>Viridiplantae</taxon>
        <taxon>Chlorophyta</taxon>
        <taxon>core chlorophytes</taxon>
        <taxon>Chlorophyceae</taxon>
        <taxon>CS clade</taxon>
        <taxon>Chlamydomonadales</taxon>
        <taxon>Tetrabaenaceae</taxon>
        <taxon>Tetrabaena</taxon>
    </lineage>
</organism>
<proteinExistence type="predicted"/>
<keyword evidence="3" id="KW-1185">Reference proteome</keyword>
<feature type="region of interest" description="Disordered" evidence="1">
    <location>
        <begin position="39"/>
        <end position="71"/>
    </location>
</feature>
<dbReference type="EMBL" id="PGGS01000387">
    <property type="protein sequence ID" value="PNH04457.1"/>
    <property type="molecule type" value="Genomic_DNA"/>
</dbReference>
<feature type="compositionally biased region" description="Basic residues" evidence="1">
    <location>
        <begin position="1"/>
        <end position="12"/>
    </location>
</feature>
<evidence type="ECO:0000313" key="2">
    <source>
        <dbReference type="EMBL" id="PNH04457.1"/>
    </source>
</evidence>
<comment type="caution">
    <text evidence="2">The sequence shown here is derived from an EMBL/GenBank/DDBJ whole genome shotgun (WGS) entry which is preliminary data.</text>
</comment>
<evidence type="ECO:0000313" key="3">
    <source>
        <dbReference type="Proteomes" id="UP000236333"/>
    </source>
</evidence>
<evidence type="ECO:0000256" key="1">
    <source>
        <dbReference type="SAM" id="MobiDB-lite"/>
    </source>
</evidence>
<dbReference type="AlphaFoldDB" id="A0A2J7ZW04"/>
<gene>
    <name evidence="2" type="ORF">TSOC_009374</name>
</gene>
<feature type="non-terminal residue" evidence="2">
    <location>
        <position position="1"/>
    </location>
</feature>
<feature type="region of interest" description="Disordered" evidence="1">
    <location>
        <begin position="1"/>
        <end position="20"/>
    </location>
</feature>